<proteinExistence type="predicted"/>
<keyword evidence="3" id="KW-1185">Reference proteome</keyword>
<evidence type="ECO:0000256" key="1">
    <source>
        <dbReference type="SAM" id="SignalP"/>
    </source>
</evidence>
<name>A0A5B2VWF6_9BACT</name>
<dbReference type="Proteomes" id="UP000324611">
    <property type="component" value="Unassembled WGS sequence"/>
</dbReference>
<evidence type="ECO:0008006" key="4">
    <source>
        <dbReference type="Google" id="ProtNLM"/>
    </source>
</evidence>
<dbReference type="EMBL" id="VUOC01000002">
    <property type="protein sequence ID" value="KAA2242526.1"/>
    <property type="molecule type" value="Genomic_DNA"/>
</dbReference>
<gene>
    <name evidence="2" type="ORF">F0L74_08285</name>
</gene>
<protein>
    <recommendedName>
        <fullName evidence="4">Lipid-binding hydrolase</fullName>
    </recommendedName>
</protein>
<feature type="signal peptide" evidence="1">
    <location>
        <begin position="1"/>
        <end position="19"/>
    </location>
</feature>
<evidence type="ECO:0000313" key="2">
    <source>
        <dbReference type="EMBL" id="KAA2242526.1"/>
    </source>
</evidence>
<evidence type="ECO:0000313" key="3">
    <source>
        <dbReference type="Proteomes" id="UP000324611"/>
    </source>
</evidence>
<reference evidence="2 3" key="2">
    <citation type="submission" date="2019-09" db="EMBL/GenBank/DDBJ databases">
        <authorList>
            <person name="Jin C."/>
        </authorList>
    </citation>
    <scope>NUCLEOTIDE SEQUENCE [LARGE SCALE GENOMIC DNA]</scope>
    <source>
        <strain evidence="2 3">BN140078</strain>
    </source>
</reference>
<dbReference type="PROSITE" id="PS51257">
    <property type="entry name" value="PROKAR_LIPOPROTEIN"/>
    <property type="match status" value="1"/>
</dbReference>
<keyword evidence="1" id="KW-0732">Signal</keyword>
<reference evidence="2 3" key="1">
    <citation type="submission" date="2019-09" db="EMBL/GenBank/DDBJ databases">
        <title>Chitinophaga ginsengihumi sp. nov., isolated from soil of ginseng rhizosphere.</title>
        <authorList>
            <person name="Lee J."/>
        </authorList>
    </citation>
    <scope>NUCLEOTIDE SEQUENCE [LARGE SCALE GENOMIC DNA]</scope>
    <source>
        <strain evidence="2 3">BN140078</strain>
    </source>
</reference>
<organism evidence="2 3">
    <name type="scientific">Chitinophaga agrisoli</name>
    <dbReference type="NCBI Taxonomy" id="2607653"/>
    <lineage>
        <taxon>Bacteria</taxon>
        <taxon>Pseudomonadati</taxon>
        <taxon>Bacteroidota</taxon>
        <taxon>Chitinophagia</taxon>
        <taxon>Chitinophagales</taxon>
        <taxon>Chitinophagaceae</taxon>
        <taxon>Chitinophaga</taxon>
    </lineage>
</organism>
<dbReference type="AlphaFoldDB" id="A0A5B2VWF6"/>
<feature type="chain" id="PRO_5022899112" description="Lipid-binding hydrolase" evidence="1">
    <location>
        <begin position="20"/>
        <end position="180"/>
    </location>
</feature>
<comment type="caution">
    <text evidence="2">The sequence shown here is derived from an EMBL/GenBank/DDBJ whole genome shotgun (WGS) entry which is preliminary data.</text>
</comment>
<sequence>MKKLLLSSAVLAAIFMSCGKDDNPSPATKPDDIDSTNTFAVDNKLFKTPYAWMDNNNTDPGELNFTNVDLSVTKDTTVLHGLIIEVDTLIDGQTYTFLDDHAAGFDRTKHFSDAEYVYDAKLVDEIAEGGTGNVYTDVQSGSLTVHKQGEDNYSFTYTLTFVDNKKVVGNYTGKVRITNN</sequence>
<dbReference type="RefSeq" id="WP_149837398.1">
    <property type="nucleotide sequence ID" value="NZ_VUOC01000002.1"/>
</dbReference>
<accession>A0A5B2VWF6</accession>